<organism evidence="2 3">
    <name type="scientific">Parathielavia hyrcaniae</name>
    <dbReference type="NCBI Taxonomy" id="113614"/>
    <lineage>
        <taxon>Eukaryota</taxon>
        <taxon>Fungi</taxon>
        <taxon>Dikarya</taxon>
        <taxon>Ascomycota</taxon>
        <taxon>Pezizomycotina</taxon>
        <taxon>Sordariomycetes</taxon>
        <taxon>Sordariomycetidae</taxon>
        <taxon>Sordariales</taxon>
        <taxon>Chaetomiaceae</taxon>
        <taxon>Parathielavia</taxon>
    </lineage>
</organism>
<keyword evidence="3" id="KW-1185">Reference proteome</keyword>
<accession>A0AAN6Q1A3</accession>
<dbReference type="Proteomes" id="UP001305647">
    <property type="component" value="Unassembled WGS sequence"/>
</dbReference>
<dbReference type="AlphaFoldDB" id="A0AAN6Q1A3"/>
<gene>
    <name evidence="2" type="ORF">N658DRAFT_54502</name>
</gene>
<name>A0AAN6Q1A3_9PEZI</name>
<evidence type="ECO:0000313" key="2">
    <source>
        <dbReference type="EMBL" id="KAK4101762.1"/>
    </source>
</evidence>
<evidence type="ECO:0000256" key="1">
    <source>
        <dbReference type="SAM" id="MobiDB-lite"/>
    </source>
</evidence>
<protein>
    <submittedName>
        <fullName evidence="2">Uncharacterized protein</fullName>
    </submittedName>
</protein>
<proteinExistence type="predicted"/>
<comment type="caution">
    <text evidence="2">The sequence shown here is derived from an EMBL/GenBank/DDBJ whole genome shotgun (WGS) entry which is preliminary data.</text>
</comment>
<reference evidence="2" key="2">
    <citation type="submission" date="2023-05" db="EMBL/GenBank/DDBJ databases">
        <authorList>
            <consortium name="Lawrence Berkeley National Laboratory"/>
            <person name="Steindorff A."/>
            <person name="Hensen N."/>
            <person name="Bonometti L."/>
            <person name="Westerberg I."/>
            <person name="Brannstrom I.O."/>
            <person name="Guillou S."/>
            <person name="Cros-Aarteil S."/>
            <person name="Calhoun S."/>
            <person name="Haridas S."/>
            <person name="Kuo A."/>
            <person name="Mondo S."/>
            <person name="Pangilinan J."/>
            <person name="Riley R."/>
            <person name="Labutti K."/>
            <person name="Andreopoulos B."/>
            <person name="Lipzen A."/>
            <person name="Chen C."/>
            <person name="Yanf M."/>
            <person name="Daum C."/>
            <person name="Ng V."/>
            <person name="Clum A."/>
            <person name="Ohm R."/>
            <person name="Martin F."/>
            <person name="Silar P."/>
            <person name="Natvig D."/>
            <person name="Lalanne C."/>
            <person name="Gautier V."/>
            <person name="Ament-Velasquez S.L."/>
            <person name="Kruys A."/>
            <person name="Hutchinson M.I."/>
            <person name="Powell A.J."/>
            <person name="Barry K."/>
            <person name="Miller A.N."/>
            <person name="Grigoriev I.V."/>
            <person name="Debuchy R."/>
            <person name="Gladieux P."/>
            <person name="Thoren M.H."/>
            <person name="Johannesson H."/>
        </authorList>
    </citation>
    <scope>NUCLEOTIDE SEQUENCE</scope>
    <source>
        <strain evidence="2">CBS 757.83</strain>
    </source>
</reference>
<evidence type="ECO:0000313" key="3">
    <source>
        <dbReference type="Proteomes" id="UP001305647"/>
    </source>
</evidence>
<dbReference type="EMBL" id="MU863634">
    <property type="protein sequence ID" value="KAK4101762.1"/>
    <property type="molecule type" value="Genomic_DNA"/>
</dbReference>
<reference evidence="2" key="1">
    <citation type="journal article" date="2023" name="Mol. Phylogenet. Evol.">
        <title>Genome-scale phylogeny and comparative genomics of the fungal order Sordariales.</title>
        <authorList>
            <person name="Hensen N."/>
            <person name="Bonometti L."/>
            <person name="Westerberg I."/>
            <person name="Brannstrom I.O."/>
            <person name="Guillou S."/>
            <person name="Cros-Aarteil S."/>
            <person name="Calhoun S."/>
            <person name="Haridas S."/>
            <person name="Kuo A."/>
            <person name="Mondo S."/>
            <person name="Pangilinan J."/>
            <person name="Riley R."/>
            <person name="LaButti K."/>
            <person name="Andreopoulos B."/>
            <person name="Lipzen A."/>
            <person name="Chen C."/>
            <person name="Yan M."/>
            <person name="Daum C."/>
            <person name="Ng V."/>
            <person name="Clum A."/>
            <person name="Steindorff A."/>
            <person name="Ohm R.A."/>
            <person name="Martin F."/>
            <person name="Silar P."/>
            <person name="Natvig D.O."/>
            <person name="Lalanne C."/>
            <person name="Gautier V."/>
            <person name="Ament-Velasquez S.L."/>
            <person name="Kruys A."/>
            <person name="Hutchinson M.I."/>
            <person name="Powell A.J."/>
            <person name="Barry K."/>
            <person name="Miller A.N."/>
            <person name="Grigoriev I.V."/>
            <person name="Debuchy R."/>
            <person name="Gladieux P."/>
            <person name="Hiltunen Thoren M."/>
            <person name="Johannesson H."/>
        </authorList>
    </citation>
    <scope>NUCLEOTIDE SEQUENCE</scope>
    <source>
        <strain evidence="2">CBS 757.83</strain>
    </source>
</reference>
<feature type="region of interest" description="Disordered" evidence="1">
    <location>
        <begin position="1"/>
        <end position="23"/>
    </location>
</feature>
<sequence length="129" mass="14106">MPVHAHADGRPSSSSFSHTLARRRSRATIRLKAQCNTSSSRRLRSKAAAAVGVSRAVWRRCVVALSASRAASAAQNAASAVWTARPGALIKSACILHTCLRYSDRPTSEVMERFYVIHRCIEVLHVLHS</sequence>